<protein>
    <submittedName>
        <fullName evidence="3">(Atlantic silverside) hypothetical protein</fullName>
    </submittedName>
</protein>
<keyword evidence="4" id="KW-1185">Reference proteome</keyword>
<dbReference type="AlphaFoldDB" id="A0A8S4BSV2"/>
<sequence>MFTSLRIFGRIAEEGGERTAIFPGRGGGCGWLLPQPEDQKPGERGLNKDPERAHVIGCRTSRDQCVRERLAKRLLLVEGAVPTIRCKETDTVTGCPPRRTRVAMSRRRWSEEDGEFTLGGAREGLRSKPRFSFTELRVLLDAVKKNRYILLKKFNQGVPAEDKKRTWTDITNQVNCLGENHRQVRQIMKKWADLKCDGKRRIAAMRGPNGSSVRKKGLGPVEKMVHKILKLSPNRDVDSDSDLEGAELYKRYGRGPAPYLSLTDSPPGGAAFDISPLSSPEKDIGDQLQSSSEVDLAEDGDVDSDSDLEGAELYKRYGRGPAPYLSLTDSPPGGAAFDISPLSSPEKDIGDQLQSSSEVDLAEDGGERAGSRFHGVFSLFP</sequence>
<dbReference type="Pfam" id="PF13873">
    <property type="entry name" value="Myb_DNA-bind_5"/>
    <property type="match status" value="1"/>
</dbReference>
<feature type="domain" description="Myb/SANT-like DNA-binding" evidence="2">
    <location>
        <begin position="128"/>
        <end position="203"/>
    </location>
</feature>
<evidence type="ECO:0000313" key="3">
    <source>
        <dbReference type="EMBL" id="CAG6008560.1"/>
    </source>
</evidence>
<dbReference type="EMBL" id="CAJRST010037777">
    <property type="protein sequence ID" value="CAG6008560.1"/>
    <property type="molecule type" value="Genomic_DNA"/>
</dbReference>
<evidence type="ECO:0000256" key="1">
    <source>
        <dbReference type="SAM" id="MobiDB-lite"/>
    </source>
</evidence>
<dbReference type="GO" id="GO:0005634">
    <property type="term" value="C:nucleus"/>
    <property type="evidence" value="ECO:0007669"/>
    <property type="project" value="TreeGrafter"/>
</dbReference>
<dbReference type="PANTHER" id="PTHR23098">
    <property type="entry name" value="AGAP001331-PA-RELATED"/>
    <property type="match status" value="1"/>
</dbReference>
<comment type="caution">
    <text evidence="3">The sequence shown here is derived from an EMBL/GenBank/DDBJ whole genome shotgun (WGS) entry which is preliminary data.</text>
</comment>
<evidence type="ECO:0000259" key="2">
    <source>
        <dbReference type="Pfam" id="PF13873"/>
    </source>
</evidence>
<dbReference type="InterPro" id="IPR028002">
    <property type="entry name" value="Myb_DNA-bind_5"/>
</dbReference>
<feature type="region of interest" description="Disordered" evidence="1">
    <location>
        <begin position="255"/>
        <end position="381"/>
    </location>
</feature>
<name>A0A8S4BSV2_9TELE</name>
<feature type="compositionally biased region" description="Acidic residues" evidence="1">
    <location>
        <begin position="295"/>
        <end position="310"/>
    </location>
</feature>
<gene>
    <name evidence="3" type="ORF">MMEN_LOCUS18894</name>
</gene>
<dbReference type="PANTHER" id="PTHR23098:SF3">
    <property type="entry name" value="MYB-RELATED TRANSCRIPTION FACTOR, PARTNER OF PROFILIN"/>
    <property type="match status" value="1"/>
</dbReference>
<organism evidence="3 4">
    <name type="scientific">Menidia menidia</name>
    <name type="common">Atlantic silverside</name>
    <dbReference type="NCBI Taxonomy" id="238744"/>
    <lineage>
        <taxon>Eukaryota</taxon>
        <taxon>Metazoa</taxon>
        <taxon>Chordata</taxon>
        <taxon>Craniata</taxon>
        <taxon>Vertebrata</taxon>
        <taxon>Euteleostomi</taxon>
        <taxon>Actinopterygii</taxon>
        <taxon>Neopterygii</taxon>
        <taxon>Teleostei</taxon>
        <taxon>Neoteleostei</taxon>
        <taxon>Acanthomorphata</taxon>
        <taxon>Ovalentaria</taxon>
        <taxon>Atherinomorphae</taxon>
        <taxon>Atheriniformes</taxon>
        <taxon>Atherinopsidae</taxon>
        <taxon>Menidiinae</taxon>
        <taxon>Menidia</taxon>
    </lineage>
</organism>
<evidence type="ECO:0000313" key="4">
    <source>
        <dbReference type="Proteomes" id="UP000677803"/>
    </source>
</evidence>
<dbReference type="OrthoDB" id="3066195at2759"/>
<accession>A0A8S4BSV2</accession>
<reference evidence="3" key="1">
    <citation type="submission" date="2021-05" db="EMBL/GenBank/DDBJ databases">
        <authorList>
            <person name="Tigano A."/>
        </authorList>
    </citation>
    <scope>NUCLEOTIDE SEQUENCE</scope>
</reference>
<proteinExistence type="predicted"/>
<dbReference type="Proteomes" id="UP000677803">
    <property type="component" value="Unassembled WGS sequence"/>
</dbReference>